<dbReference type="SUPFAM" id="SSF56112">
    <property type="entry name" value="Protein kinase-like (PK-like)"/>
    <property type="match status" value="1"/>
</dbReference>
<keyword evidence="1" id="KW-1185">Reference proteome</keyword>
<protein>
    <submittedName>
        <fullName evidence="2">Protein kinase domain-containing protein</fullName>
    </submittedName>
</protein>
<dbReference type="InterPro" id="IPR011009">
    <property type="entry name" value="Kinase-like_dom_sf"/>
</dbReference>
<evidence type="ECO:0000313" key="2">
    <source>
        <dbReference type="WBParaSite" id="PSU_v2.g11501.t1"/>
    </source>
</evidence>
<dbReference type="AlphaFoldDB" id="A0A914XY92"/>
<dbReference type="Gene3D" id="1.10.510.10">
    <property type="entry name" value="Transferase(Phosphotransferase) domain 1"/>
    <property type="match status" value="1"/>
</dbReference>
<dbReference type="WBParaSite" id="PSU_v2.g11501.t1">
    <property type="protein sequence ID" value="PSU_v2.g11501.t1"/>
    <property type="gene ID" value="PSU_v2.g11501"/>
</dbReference>
<sequence length="362" mass="42235">MKLNDCDSIGKQVAWADMSRELMSSARLLPSYPLKYKDKFPQDATKINRTKFLKKDSQLPIWWFNGNYSKDNCTFKFIVKEIDVSGIQGESVYSQTGDKRYEGNIKLMKELYILHFFKHDNLQHAFFTRSEPKIFRMNIILPRSIPLLTVSTALKVQYHWKKCPSMPYVAVCILRAVAYLHARDIVHGNISIENCSYDSNGNVLLGGLNNIDRCRLEDDMINDIWRVGTAVLDFVLETNDNGIDFPDYLCIEGYDSLDDKFLNIPSQPRNNNAFNRADDRFTCIRRGYIRSLISPDSDLMFFFDRVFRSPKLGSYPTAEYLLKYHHYSAIEQDTFQELQKALLAKCRRRELEAEPFCRDRQV</sequence>
<dbReference type="Proteomes" id="UP000887577">
    <property type="component" value="Unplaced"/>
</dbReference>
<evidence type="ECO:0000313" key="1">
    <source>
        <dbReference type="Proteomes" id="UP000887577"/>
    </source>
</evidence>
<name>A0A914XY92_9BILA</name>
<proteinExistence type="predicted"/>
<reference evidence="2" key="1">
    <citation type="submission" date="2022-11" db="UniProtKB">
        <authorList>
            <consortium name="WormBaseParasite"/>
        </authorList>
    </citation>
    <scope>IDENTIFICATION</scope>
</reference>
<organism evidence="1 2">
    <name type="scientific">Panagrolaimus superbus</name>
    <dbReference type="NCBI Taxonomy" id="310955"/>
    <lineage>
        <taxon>Eukaryota</taxon>
        <taxon>Metazoa</taxon>
        <taxon>Ecdysozoa</taxon>
        <taxon>Nematoda</taxon>
        <taxon>Chromadorea</taxon>
        <taxon>Rhabditida</taxon>
        <taxon>Tylenchina</taxon>
        <taxon>Panagrolaimomorpha</taxon>
        <taxon>Panagrolaimoidea</taxon>
        <taxon>Panagrolaimidae</taxon>
        <taxon>Panagrolaimus</taxon>
    </lineage>
</organism>
<accession>A0A914XY92</accession>